<dbReference type="Proteomes" id="UP000663828">
    <property type="component" value="Unassembled WGS sequence"/>
</dbReference>
<comment type="caution">
    <text evidence="2">The sequence shown here is derived from an EMBL/GenBank/DDBJ whole genome shotgun (WGS) entry which is preliminary data.</text>
</comment>
<evidence type="ECO:0000256" key="1">
    <source>
        <dbReference type="SAM" id="MobiDB-lite"/>
    </source>
</evidence>
<feature type="compositionally biased region" description="Basic and acidic residues" evidence="1">
    <location>
        <begin position="133"/>
        <end position="158"/>
    </location>
</feature>
<sequence>MGDFLGGCLSHFFADDLAAIVAGSIGMKYAQQCIDLERKLQKFLDNLEYYRVLTSQLINFAKTEGLWSTRAVGEPKSFPLGRNRPVPHVSLPPESGRFSTERAGPGHHQEPAESGDRQKPLESGDNRQSAGSGDHRKPAESGDNRHSAGSGDHRKPSESGDNQESAGSGDHRKPAESGDNRKLPGFAPPTVSTSLFACFHLDLLDVTSLALERIKRTHQPIKFAVTMDFRPKT</sequence>
<gene>
    <name evidence="2" type="ORF">XAT740_LOCUS28473</name>
</gene>
<evidence type="ECO:0000313" key="2">
    <source>
        <dbReference type="EMBL" id="CAF1293609.1"/>
    </source>
</evidence>
<accession>A0A815CX97</accession>
<protein>
    <submittedName>
        <fullName evidence="2">Uncharacterized protein</fullName>
    </submittedName>
</protein>
<dbReference type="EMBL" id="CAJNOR010002433">
    <property type="protein sequence ID" value="CAF1293609.1"/>
    <property type="molecule type" value="Genomic_DNA"/>
</dbReference>
<feature type="region of interest" description="Disordered" evidence="1">
    <location>
        <begin position="75"/>
        <end position="186"/>
    </location>
</feature>
<evidence type="ECO:0000313" key="3">
    <source>
        <dbReference type="Proteomes" id="UP000663828"/>
    </source>
</evidence>
<organism evidence="2 3">
    <name type="scientific">Adineta ricciae</name>
    <name type="common">Rotifer</name>
    <dbReference type="NCBI Taxonomy" id="249248"/>
    <lineage>
        <taxon>Eukaryota</taxon>
        <taxon>Metazoa</taxon>
        <taxon>Spiralia</taxon>
        <taxon>Gnathifera</taxon>
        <taxon>Rotifera</taxon>
        <taxon>Eurotatoria</taxon>
        <taxon>Bdelloidea</taxon>
        <taxon>Adinetida</taxon>
        <taxon>Adinetidae</taxon>
        <taxon>Adineta</taxon>
    </lineage>
</organism>
<feature type="compositionally biased region" description="Basic and acidic residues" evidence="1">
    <location>
        <begin position="169"/>
        <end position="182"/>
    </location>
</feature>
<dbReference type="AlphaFoldDB" id="A0A815CX97"/>
<keyword evidence="3" id="KW-1185">Reference proteome</keyword>
<name>A0A815CX97_ADIRI</name>
<proteinExistence type="predicted"/>
<reference evidence="2" key="1">
    <citation type="submission" date="2021-02" db="EMBL/GenBank/DDBJ databases">
        <authorList>
            <person name="Nowell W R."/>
        </authorList>
    </citation>
    <scope>NUCLEOTIDE SEQUENCE</scope>
</reference>
<feature type="compositionally biased region" description="Basic and acidic residues" evidence="1">
    <location>
        <begin position="107"/>
        <end position="125"/>
    </location>
</feature>